<dbReference type="Proteomes" id="UP000886757">
    <property type="component" value="Unassembled WGS sequence"/>
</dbReference>
<dbReference type="EMBL" id="DVGK01000080">
    <property type="protein sequence ID" value="HIR13685.1"/>
    <property type="molecule type" value="Genomic_DNA"/>
</dbReference>
<evidence type="ECO:0000313" key="1">
    <source>
        <dbReference type="EMBL" id="HIR13685.1"/>
    </source>
</evidence>
<name>A0A9D1ABQ2_9FIRM</name>
<accession>A0A9D1ABQ2</accession>
<reference evidence="1" key="1">
    <citation type="submission" date="2020-10" db="EMBL/GenBank/DDBJ databases">
        <authorList>
            <person name="Gilroy R."/>
        </authorList>
    </citation>
    <scope>NUCLEOTIDE SEQUENCE</scope>
    <source>
        <strain evidence="1">ChiSjej4B22-8148</strain>
    </source>
</reference>
<sequence length="193" mass="21337">MKSLEDLVYNMIDSKAKTNVAMQGASGLLGWPFTIAADVGVVFTHYGPMLNDIRTLYGRKPVDAESIVPIIRGCSTELLADLVLDKLVGQIPVIGFGANIICAKAMNWRLGILFAMLSSRGEEIDVENVQKAVKLIREVFPQKSSLRFEKPSRNDVHILLRKVANETVASFNETMDFMRKKIASAPTIRLGDL</sequence>
<protein>
    <submittedName>
        <fullName evidence="1">Uncharacterized protein</fullName>
    </submittedName>
</protein>
<proteinExistence type="predicted"/>
<evidence type="ECO:0000313" key="2">
    <source>
        <dbReference type="Proteomes" id="UP000886757"/>
    </source>
</evidence>
<organism evidence="1 2">
    <name type="scientific">Candidatus Choladousia intestinavium</name>
    <dbReference type="NCBI Taxonomy" id="2840727"/>
    <lineage>
        <taxon>Bacteria</taxon>
        <taxon>Bacillati</taxon>
        <taxon>Bacillota</taxon>
        <taxon>Clostridia</taxon>
        <taxon>Lachnospirales</taxon>
        <taxon>Lachnospiraceae</taxon>
        <taxon>Lachnospiraceae incertae sedis</taxon>
        <taxon>Candidatus Choladousia</taxon>
    </lineage>
</organism>
<dbReference type="AlphaFoldDB" id="A0A9D1ABQ2"/>
<gene>
    <name evidence="1" type="ORF">IAB31_07165</name>
</gene>
<comment type="caution">
    <text evidence="1">The sequence shown here is derived from an EMBL/GenBank/DDBJ whole genome shotgun (WGS) entry which is preliminary data.</text>
</comment>
<reference evidence="1" key="2">
    <citation type="journal article" date="2021" name="PeerJ">
        <title>Extensive microbial diversity within the chicken gut microbiome revealed by metagenomics and culture.</title>
        <authorList>
            <person name="Gilroy R."/>
            <person name="Ravi A."/>
            <person name="Getino M."/>
            <person name="Pursley I."/>
            <person name="Horton D.L."/>
            <person name="Alikhan N.F."/>
            <person name="Baker D."/>
            <person name="Gharbi K."/>
            <person name="Hall N."/>
            <person name="Watson M."/>
            <person name="Adriaenssens E.M."/>
            <person name="Foster-Nyarko E."/>
            <person name="Jarju S."/>
            <person name="Secka A."/>
            <person name="Antonio M."/>
            <person name="Oren A."/>
            <person name="Chaudhuri R.R."/>
            <person name="La Ragione R."/>
            <person name="Hildebrand F."/>
            <person name="Pallen M.J."/>
        </authorList>
    </citation>
    <scope>NUCLEOTIDE SEQUENCE</scope>
    <source>
        <strain evidence="1">ChiSjej4B22-8148</strain>
    </source>
</reference>